<proteinExistence type="predicted"/>
<feature type="compositionally biased region" description="Polar residues" evidence="1">
    <location>
        <begin position="361"/>
        <end position="370"/>
    </location>
</feature>
<keyword evidence="2" id="KW-1133">Transmembrane helix</keyword>
<dbReference type="EMBL" id="MFQE01000020">
    <property type="protein sequence ID" value="OGH73733.1"/>
    <property type="molecule type" value="Genomic_DNA"/>
</dbReference>
<feature type="region of interest" description="Disordered" evidence="1">
    <location>
        <begin position="1"/>
        <end position="25"/>
    </location>
</feature>
<feature type="compositionally biased region" description="Basic and acidic residues" evidence="1">
    <location>
        <begin position="38"/>
        <end position="53"/>
    </location>
</feature>
<protein>
    <submittedName>
        <fullName evidence="3">Uncharacterized protein</fullName>
    </submittedName>
</protein>
<reference evidence="3 4" key="1">
    <citation type="journal article" date="2016" name="Nat. Commun.">
        <title>Thousands of microbial genomes shed light on interconnected biogeochemical processes in an aquifer system.</title>
        <authorList>
            <person name="Anantharaman K."/>
            <person name="Brown C.T."/>
            <person name="Hug L.A."/>
            <person name="Sharon I."/>
            <person name="Castelle C.J."/>
            <person name="Probst A.J."/>
            <person name="Thomas B.C."/>
            <person name="Singh A."/>
            <person name="Wilkins M.J."/>
            <person name="Karaoz U."/>
            <person name="Brodie E.L."/>
            <person name="Williams K.H."/>
            <person name="Hubbard S.S."/>
            <person name="Banfield J.F."/>
        </authorList>
    </citation>
    <scope>NUCLEOTIDE SEQUENCE [LARGE SCALE GENOMIC DNA]</scope>
</reference>
<evidence type="ECO:0000313" key="3">
    <source>
        <dbReference type="EMBL" id="OGH73733.1"/>
    </source>
</evidence>
<feature type="region of interest" description="Disordered" evidence="1">
    <location>
        <begin position="38"/>
        <end position="57"/>
    </location>
</feature>
<feature type="region of interest" description="Disordered" evidence="1">
    <location>
        <begin position="108"/>
        <end position="150"/>
    </location>
</feature>
<feature type="region of interest" description="Disordered" evidence="1">
    <location>
        <begin position="356"/>
        <end position="382"/>
    </location>
</feature>
<sequence length="382" mass="41859">MLGFKKKKTAEQGEESTMQGGLSPVRVTTIPDIFYGGREPEIYPARKPEEAPQKKPVAAEAPVARRFALLKNKKMLYIGGGVFFLIAIGLISRYYIKQAFPGGAAVREAPTPPAATAPAPPVPVAPPPAAAATTTPEPAPTAPSLEERGPLPLDFPRVVLVDSVDLDADALTDVEEEVFDTDSGTWDTDGDGYYDGQEIVNLYNPKGFAPIRLIDSGLIREYVNPTWQYRVYYPFAWTEGAVDAEANQVLFSAATGDYVEVVAFAMEPGQTFLDWFSANARGQRFTDLVPFSNRFQVDGFRRQDNLVAYFVQNDSVFALIYHPGTTGFISFRHVMIMMVQGFRPTRTSVEIPEQEVLPQPVGTSETTVAPTSSEEVATTTEE</sequence>
<keyword evidence="2" id="KW-0472">Membrane</keyword>
<feature type="compositionally biased region" description="Pro residues" evidence="1">
    <location>
        <begin position="110"/>
        <end position="129"/>
    </location>
</feature>
<accession>A0A1F6MQM8</accession>
<feature type="transmembrane region" description="Helical" evidence="2">
    <location>
        <begin position="75"/>
        <end position="96"/>
    </location>
</feature>
<evidence type="ECO:0000256" key="2">
    <source>
        <dbReference type="SAM" id="Phobius"/>
    </source>
</evidence>
<dbReference type="Proteomes" id="UP000177457">
    <property type="component" value="Unassembled WGS sequence"/>
</dbReference>
<dbReference type="STRING" id="1798683.A3C90_00985"/>
<keyword evidence="2" id="KW-0812">Transmembrane</keyword>
<evidence type="ECO:0000256" key="1">
    <source>
        <dbReference type="SAM" id="MobiDB-lite"/>
    </source>
</evidence>
<feature type="compositionally biased region" description="Low complexity" evidence="1">
    <location>
        <begin position="371"/>
        <end position="382"/>
    </location>
</feature>
<evidence type="ECO:0000313" key="4">
    <source>
        <dbReference type="Proteomes" id="UP000177457"/>
    </source>
</evidence>
<dbReference type="AlphaFoldDB" id="A0A1F6MQM8"/>
<organism evidence="3 4">
    <name type="scientific">Candidatus Magasanikbacteria bacterium RIFCSPHIGHO2_02_FULL_51_14</name>
    <dbReference type="NCBI Taxonomy" id="1798683"/>
    <lineage>
        <taxon>Bacteria</taxon>
        <taxon>Candidatus Magasanikiibacteriota</taxon>
    </lineage>
</organism>
<gene>
    <name evidence="3" type="ORF">A3C90_00985</name>
</gene>
<comment type="caution">
    <text evidence="3">The sequence shown here is derived from an EMBL/GenBank/DDBJ whole genome shotgun (WGS) entry which is preliminary data.</text>
</comment>
<name>A0A1F6MQM8_9BACT</name>